<sequence length="93" mass="10225">MRFDLELFLTNAEFLQIGVKMGGFLWIAIVSADFMETKVGIGSVQIQPVLSDIFIDYFGFEHSAYTFANESRVLESGVAGSDVPMGALVNIIQ</sequence>
<accession>A0A914R7N7</accession>
<evidence type="ECO:0000313" key="2">
    <source>
        <dbReference type="WBParaSite" id="PEQ_0000227801-mRNA-1"/>
    </source>
</evidence>
<dbReference type="AlphaFoldDB" id="A0A914R7N7"/>
<name>A0A914R7N7_PAREQ</name>
<dbReference type="Gene3D" id="1.20.960.30">
    <property type="match status" value="1"/>
</dbReference>
<protein>
    <submittedName>
        <fullName evidence="2">Uncharacterized protein</fullName>
    </submittedName>
</protein>
<dbReference type="Proteomes" id="UP000887564">
    <property type="component" value="Unplaced"/>
</dbReference>
<keyword evidence="1" id="KW-1185">Reference proteome</keyword>
<evidence type="ECO:0000313" key="1">
    <source>
        <dbReference type="Proteomes" id="UP000887564"/>
    </source>
</evidence>
<dbReference type="WBParaSite" id="PEQ_0000227801-mRNA-1">
    <property type="protein sequence ID" value="PEQ_0000227801-mRNA-1"/>
    <property type="gene ID" value="PEQ_0000227801"/>
</dbReference>
<proteinExistence type="predicted"/>
<organism evidence="1 2">
    <name type="scientific">Parascaris equorum</name>
    <name type="common">Equine roundworm</name>
    <dbReference type="NCBI Taxonomy" id="6256"/>
    <lineage>
        <taxon>Eukaryota</taxon>
        <taxon>Metazoa</taxon>
        <taxon>Ecdysozoa</taxon>
        <taxon>Nematoda</taxon>
        <taxon>Chromadorea</taxon>
        <taxon>Rhabditida</taxon>
        <taxon>Spirurina</taxon>
        <taxon>Ascaridomorpha</taxon>
        <taxon>Ascaridoidea</taxon>
        <taxon>Ascarididae</taxon>
        <taxon>Parascaris</taxon>
    </lineage>
</organism>
<reference evidence="2" key="1">
    <citation type="submission" date="2022-11" db="UniProtKB">
        <authorList>
            <consortium name="WormBaseParasite"/>
        </authorList>
    </citation>
    <scope>IDENTIFICATION</scope>
</reference>